<protein>
    <submittedName>
        <fullName evidence="3">Zinc finger BED domain-containing protein RICESLEEPER 2</fullName>
    </submittedName>
</protein>
<evidence type="ECO:0000259" key="2">
    <source>
        <dbReference type="Pfam" id="PF14372"/>
    </source>
</evidence>
<feature type="domain" description="hAT-like transposase RNase-H fold" evidence="2">
    <location>
        <begin position="359"/>
        <end position="456"/>
    </location>
</feature>
<keyword evidence="4" id="KW-1185">Reference proteome</keyword>
<dbReference type="Proteomes" id="UP001327560">
    <property type="component" value="Chromosome 4"/>
</dbReference>
<dbReference type="AlphaFoldDB" id="A0AAQ3KBA0"/>
<dbReference type="Pfam" id="PF14372">
    <property type="entry name" value="hAT-like_RNase-H"/>
    <property type="match status" value="1"/>
</dbReference>
<evidence type="ECO:0000256" key="1">
    <source>
        <dbReference type="ARBA" id="ARBA00023125"/>
    </source>
</evidence>
<organism evidence="3 4">
    <name type="scientific">Canna indica</name>
    <name type="common">Indian-shot</name>
    <dbReference type="NCBI Taxonomy" id="4628"/>
    <lineage>
        <taxon>Eukaryota</taxon>
        <taxon>Viridiplantae</taxon>
        <taxon>Streptophyta</taxon>
        <taxon>Embryophyta</taxon>
        <taxon>Tracheophyta</taxon>
        <taxon>Spermatophyta</taxon>
        <taxon>Magnoliopsida</taxon>
        <taxon>Liliopsida</taxon>
        <taxon>Zingiberales</taxon>
        <taxon>Cannaceae</taxon>
        <taxon>Canna</taxon>
    </lineage>
</organism>
<reference evidence="3 4" key="1">
    <citation type="submission" date="2023-10" db="EMBL/GenBank/DDBJ databases">
        <title>Chromosome-scale genome assembly provides insights into flower coloration mechanisms of Canna indica.</title>
        <authorList>
            <person name="Li C."/>
        </authorList>
    </citation>
    <scope>NUCLEOTIDE SEQUENCE [LARGE SCALE GENOMIC DNA]</scope>
    <source>
        <tissue evidence="3">Flower</tissue>
    </source>
</reference>
<dbReference type="InterPro" id="IPR025525">
    <property type="entry name" value="hAT-like_transposase_RNase-H"/>
</dbReference>
<dbReference type="PANTHER" id="PTHR46481">
    <property type="entry name" value="ZINC FINGER BED DOMAIN-CONTAINING PROTEIN 4"/>
    <property type="match status" value="1"/>
</dbReference>
<accession>A0AAQ3KBA0</accession>
<dbReference type="SUPFAM" id="SSF53098">
    <property type="entry name" value="Ribonuclease H-like"/>
    <property type="match status" value="1"/>
</dbReference>
<dbReference type="EMBL" id="CP136893">
    <property type="protein sequence ID" value="WOL05247.1"/>
    <property type="molecule type" value="Genomic_DNA"/>
</dbReference>
<dbReference type="InterPro" id="IPR052035">
    <property type="entry name" value="ZnF_BED_domain_contain"/>
</dbReference>
<gene>
    <name evidence="3" type="ORF">Cni_G13974</name>
</gene>
<dbReference type="PANTHER" id="PTHR46481:SF6">
    <property type="entry name" value="ZINC FINGER BED DOMAIN-CONTAINING PROTEIN RICESLEEPER 2-LIKE"/>
    <property type="match status" value="1"/>
</dbReference>
<evidence type="ECO:0000313" key="3">
    <source>
        <dbReference type="EMBL" id="WOL05247.1"/>
    </source>
</evidence>
<keyword evidence="1" id="KW-0238">DNA-binding</keyword>
<sequence length="478" mass="55180">MPKRENITVEVSIDDDAMSDIEEDVDKAINVNAEGNVDSATNLHETVTTKGKGKKRKERSKVWTQFDKLPVGEDGEEKCVMSLSDSSFDLEKIKELVASAIAMHNLPFRYVEYEAVRACFQYLRFGVQCIFRNTANTDVLKLYELQKKKIKSMLAMTPGRISFTSDLWTTINSDGYLTMTVHFIDKDWILRKYILCLSYMPTPHTGVALADKIHNILVDWGIIEKLSSLTLDNASANDVCVAYLKAKLNSKKALMLNEKIRDSVKYVRGSQSRKEKFIECVKSLCLESKQRLRQDVPTRWNSTYLMLKGAIYYTTALEHLGMTDSNYQSYPSIFEWDRAKKLCKFLEPFYNLTVLFSRIKYPTLNLFFPKVFLIYMNLKEACQSDDDSMRIMSNRMKVKFEKYWISFNEALAIAVILDQHYKLQFVEFAYGKIYGNDGDTHFSRIRKRLFVLFNEYLHKSSCGSSSSASTSQQNINVE</sequence>
<name>A0AAQ3KBA0_9LILI</name>
<evidence type="ECO:0000313" key="4">
    <source>
        <dbReference type="Proteomes" id="UP001327560"/>
    </source>
</evidence>
<proteinExistence type="predicted"/>
<dbReference type="InterPro" id="IPR012337">
    <property type="entry name" value="RNaseH-like_sf"/>
</dbReference>
<dbReference type="GO" id="GO:0003677">
    <property type="term" value="F:DNA binding"/>
    <property type="evidence" value="ECO:0007669"/>
    <property type="project" value="UniProtKB-KW"/>
</dbReference>